<dbReference type="Gene3D" id="1.10.10.10">
    <property type="entry name" value="Winged helix-like DNA-binding domain superfamily/Winged helix DNA-binding domain"/>
    <property type="match status" value="1"/>
</dbReference>
<dbReference type="SUPFAM" id="SSF51306">
    <property type="entry name" value="LexA/Signal peptidase"/>
    <property type="match status" value="1"/>
</dbReference>
<protein>
    <recommendedName>
        <fullName evidence="8">Peptidase S24/S26A/S26B/S26C domain-containing protein</fullName>
    </recommendedName>
</protein>
<evidence type="ECO:0000256" key="7">
    <source>
        <dbReference type="RuleBase" id="RU003991"/>
    </source>
</evidence>
<evidence type="ECO:0000256" key="2">
    <source>
        <dbReference type="ARBA" id="ARBA00022763"/>
    </source>
</evidence>
<evidence type="ECO:0000256" key="4">
    <source>
        <dbReference type="ARBA" id="ARBA00022813"/>
    </source>
</evidence>
<dbReference type="InterPro" id="IPR036388">
    <property type="entry name" value="WH-like_DNA-bd_sf"/>
</dbReference>
<dbReference type="GO" id="GO:0006281">
    <property type="term" value="P:DNA repair"/>
    <property type="evidence" value="ECO:0007669"/>
    <property type="project" value="UniProtKB-KW"/>
</dbReference>
<keyword evidence="2" id="KW-0227">DNA damage</keyword>
<dbReference type="PANTHER" id="PTHR33516:SF2">
    <property type="entry name" value="LEXA REPRESSOR-RELATED"/>
    <property type="match status" value="1"/>
</dbReference>
<dbReference type="InterPro" id="IPR036390">
    <property type="entry name" value="WH_DNA-bd_sf"/>
</dbReference>
<reference evidence="9 10" key="1">
    <citation type="journal article" date="2016" name="Nat. Commun.">
        <title>Thousands of microbial genomes shed light on interconnected biogeochemical processes in an aquifer system.</title>
        <authorList>
            <person name="Anantharaman K."/>
            <person name="Brown C.T."/>
            <person name="Hug L.A."/>
            <person name="Sharon I."/>
            <person name="Castelle C.J."/>
            <person name="Probst A.J."/>
            <person name="Thomas B.C."/>
            <person name="Singh A."/>
            <person name="Wilkins M.J."/>
            <person name="Karaoz U."/>
            <person name="Brodie E.L."/>
            <person name="Williams K.H."/>
            <person name="Hubbard S.S."/>
            <person name="Banfield J.F."/>
        </authorList>
    </citation>
    <scope>NUCLEOTIDE SEQUENCE [LARGE SCALE GENOMIC DNA]</scope>
</reference>
<name>A0A1F7JCT9_9BACT</name>
<keyword evidence="3 7" id="KW-0378">Hydrolase</keyword>
<gene>
    <name evidence="9" type="ORF">A2970_02510</name>
</gene>
<dbReference type="GO" id="GO:0009432">
    <property type="term" value="P:SOS response"/>
    <property type="evidence" value="ECO:0007669"/>
    <property type="project" value="UniProtKB-KW"/>
</dbReference>
<dbReference type="GO" id="GO:0003677">
    <property type="term" value="F:DNA binding"/>
    <property type="evidence" value="ECO:0007669"/>
    <property type="project" value="InterPro"/>
</dbReference>
<dbReference type="Proteomes" id="UP000178857">
    <property type="component" value="Unassembled WGS sequence"/>
</dbReference>
<dbReference type="GO" id="GO:0016787">
    <property type="term" value="F:hydrolase activity"/>
    <property type="evidence" value="ECO:0007669"/>
    <property type="project" value="UniProtKB-KW"/>
</dbReference>
<dbReference type="GO" id="GO:0006355">
    <property type="term" value="P:regulation of DNA-templated transcription"/>
    <property type="evidence" value="ECO:0007669"/>
    <property type="project" value="InterPro"/>
</dbReference>
<evidence type="ECO:0000256" key="3">
    <source>
        <dbReference type="ARBA" id="ARBA00022801"/>
    </source>
</evidence>
<dbReference type="InterPro" id="IPR006197">
    <property type="entry name" value="Peptidase_S24_LexA"/>
</dbReference>
<keyword evidence="4 7" id="KW-0068">Autocatalytic cleavage</keyword>
<dbReference type="Pfam" id="PF00717">
    <property type="entry name" value="Peptidase_S24"/>
    <property type="match status" value="1"/>
</dbReference>
<evidence type="ECO:0000256" key="6">
    <source>
        <dbReference type="ARBA" id="ARBA00023236"/>
    </source>
</evidence>
<dbReference type="CDD" id="cd06529">
    <property type="entry name" value="S24_LexA-like"/>
    <property type="match status" value="1"/>
</dbReference>
<feature type="domain" description="Peptidase S24/S26A/S26B/S26C" evidence="8">
    <location>
        <begin position="69"/>
        <end position="183"/>
    </location>
</feature>
<dbReference type="PRINTS" id="PR00726">
    <property type="entry name" value="LEXASERPTASE"/>
</dbReference>
<evidence type="ECO:0000256" key="1">
    <source>
        <dbReference type="ARBA" id="ARBA00007484"/>
    </source>
</evidence>
<dbReference type="AlphaFoldDB" id="A0A1F7JCT9"/>
<sequence length="191" mass="21711">MSMATDRLNALKKFFKRNRRLPSYSEMLKLFGFSSKNAVFKLINKWVEAGLLKKESGKLAPTSHFFALPMYGVIRAGYPILAEENKNYLTLDDYLIEDPASAFLLKVSGDSLTGVGIFEGDIVIIERKREAGSGDIVLAQIDHEWTLKIFKKDRVKRLAYLEAANPKYPPFHPRENLEIYGVVKAVVRKLN</sequence>
<dbReference type="SUPFAM" id="SSF46785">
    <property type="entry name" value="Winged helix' DNA-binding domain"/>
    <property type="match status" value="1"/>
</dbReference>
<keyword evidence="6" id="KW-0742">SOS response</keyword>
<dbReference type="InterPro" id="IPR015927">
    <property type="entry name" value="Peptidase_S24_S26A/B/C"/>
</dbReference>
<keyword evidence="5" id="KW-0234">DNA repair</keyword>
<evidence type="ECO:0000256" key="5">
    <source>
        <dbReference type="ARBA" id="ARBA00023204"/>
    </source>
</evidence>
<evidence type="ECO:0000313" key="9">
    <source>
        <dbReference type="EMBL" id="OGK53405.1"/>
    </source>
</evidence>
<comment type="similarity">
    <text evidence="1 7">Belongs to the peptidase S24 family.</text>
</comment>
<dbReference type="STRING" id="1802069.A2970_02510"/>
<dbReference type="InterPro" id="IPR039418">
    <property type="entry name" value="LexA-like"/>
</dbReference>
<evidence type="ECO:0000259" key="8">
    <source>
        <dbReference type="Pfam" id="PF00717"/>
    </source>
</evidence>
<organism evidence="9 10">
    <name type="scientific">Candidatus Roizmanbacteria bacterium RIFCSPLOWO2_01_FULL_44_13</name>
    <dbReference type="NCBI Taxonomy" id="1802069"/>
    <lineage>
        <taxon>Bacteria</taxon>
        <taxon>Candidatus Roizmaniibacteriota</taxon>
    </lineage>
</organism>
<proteinExistence type="inferred from homology"/>
<dbReference type="Gene3D" id="2.10.109.10">
    <property type="entry name" value="Umud Fragment, subunit A"/>
    <property type="match status" value="1"/>
</dbReference>
<evidence type="ECO:0000313" key="10">
    <source>
        <dbReference type="Proteomes" id="UP000178857"/>
    </source>
</evidence>
<accession>A0A1F7JCT9</accession>
<dbReference type="InterPro" id="IPR050077">
    <property type="entry name" value="LexA_repressor"/>
</dbReference>
<dbReference type="PANTHER" id="PTHR33516">
    <property type="entry name" value="LEXA REPRESSOR"/>
    <property type="match status" value="1"/>
</dbReference>
<dbReference type="EMBL" id="MGAT01000001">
    <property type="protein sequence ID" value="OGK53405.1"/>
    <property type="molecule type" value="Genomic_DNA"/>
</dbReference>
<dbReference type="InterPro" id="IPR036286">
    <property type="entry name" value="LexA/Signal_pep-like_sf"/>
</dbReference>
<comment type="caution">
    <text evidence="9">The sequence shown here is derived from an EMBL/GenBank/DDBJ whole genome shotgun (WGS) entry which is preliminary data.</text>
</comment>